<keyword evidence="2" id="KW-1185">Reference proteome</keyword>
<organism evidence="1 2">
    <name type="scientific">Persea americana</name>
    <name type="common">Avocado</name>
    <dbReference type="NCBI Taxonomy" id="3435"/>
    <lineage>
        <taxon>Eukaryota</taxon>
        <taxon>Viridiplantae</taxon>
        <taxon>Streptophyta</taxon>
        <taxon>Embryophyta</taxon>
        <taxon>Tracheophyta</taxon>
        <taxon>Spermatophyta</taxon>
        <taxon>Magnoliopsida</taxon>
        <taxon>Magnoliidae</taxon>
        <taxon>Laurales</taxon>
        <taxon>Lauraceae</taxon>
        <taxon>Persea</taxon>
    </lineage>
</organism>
<comment type="caution">
    <text evidence="1">The sequence shown here is derived from an EMBL/GenBank/DDBJ whole genome shotgun (WGS) entry which is preliminary data.</text>
</comment>
<proteinExistence type="predicted"/>
<dbReference type="Proteomes" id="UP001234297">
    <property type="component" value="Chromosome 9"/>
</dbReference>
<protein>
    <submittedName>
        <fullName evidence="1">Uncharacterized protein</fullName>
    </submittedName>
</protein>
<evidence type="ECO:0000313" key="1">
    <source>
        <dbReference type="EMBL" id="KAJ8620046.1"/>
    </source>
</evidence>
<name>A0ACC2KGA5_PERAE</name>
<reference evidence="1 2" key="1">
    <citation type="journal article" date="2022" name="Hortic Res">
        <title>A haplotype resolved chromosomal level avocado genome allows analysis of novel avocado genes.</title>
        <authorList>
            <person name="Nath O."/>
            <person name="Fletcher S.J."/>
            <person name="Hayward A."/>
            <person name="Shaw L.M."/>
            <person name="Masouleh A.K."/>
            <person name="Furtado A."/>
            <person name="Henry R.J."/>
            <person name="Mitter N."/>
        </authorList>
    </citation>
    <scope>NUCLEOTIDE SEQUENCE [LARGE SCALE GENOMIC DNA]</scope>
    <source>
        <strain evidence="2">cv. Hass</strain>
    </source>
</reference>
<accession>A0ACC2KGA5</accession>
<sequence length="498" mass="55030">MKLGSLPTFFHSSIANPSAHDAIDNGNVECKVLKADDDAREVEHEKTSVLESKSNGMYKDPLPSGKCNRDGVGNTQRPLSYIEADDSIGETTNESNNMVASYSNPNTGRELSQNETVFYTDKAVTQTELPELTICYNASSFNDVKDICIDEGVPSRDRIFTDKGKVDHRKIIDMLYSDLVGSGDLMKEGVDSFLPSSEDGKFVNGSYKEVEKHHREDNLLEEVVGDVNATDDGQLISGVNHKRVTMKGNPKMSIEEEESNVDAREKIVNYTFDEHVMPDKSLLLRARNFDGRHYYSSELPVIDQQEAVEGHDTNKIVDVDLRPLGATKGTKLATSTAPSANEISLGCNNTKDLLFDRRVENGSITFDFNSSSSAKSARMEGSETADHQHSAQNFSMSGLEDKVLDSLTGSTRSFFIQHGYGESDHSGSVSDPITYSGLIPYSGNTSLRSESSTASTRSFAFPVLQSEWNSSPVNMAKPDSRQLKRHRGWWISVFCCKF</sequence>
<gene>
    <name evidence="1" type="ORF">MRB53_028575</name>
</gene>
<dbReference type="EMBL" id="CM056817">
    <property type="protein sequence ID" value="KAJ8620046.1"/>
    <property type="molecule type" value="Genomic_DNA"/>
</dbReference>
<evidence type="ECO:0000313" key="2">
    <source>
        <dbReference type="Proteomes" id="UP001234297"/>
    </source>
</evidence>